<dbReference type="Gene3D" id="1.25.40.20">
    <property type="entry name" value="Ankyrin repeat-containing domain"/>
    <property type="match status" value="1"/>
</dbReference>
<dbReference type="Proteomes" id="UP001652623">
    <property type="component" value="Chromosome 3"/>
</dbReference>
<evidence type="ECO:0000313" key="3">
    <source>
        <dbReference type="Proteomes" id="UP001652623"/>
    </source>
</evidence>
<evidence type="ECO:0000256" key="2">
    <source>
        <dbReference type="ARBA" id="ARBA00023043"/>
    </source>
</evidence>
<keyword evidence="3" id="KW-1185">Reference proteome</keyword>
<dbReference type="GeneID" id="112489797"/>
<keyword evidence="2" id="KW-0040">ANK repeat</keyword>
<dbReference type="Pfam" id="PF12796">
    <property type="entry name" value="Ank_2"/>
    <property type="match status" value="1"/>
</dbReference>
<dbReference type="InterPro" id="IPR002110">
    <property type="entry name" value="Ankyrin_rpt"/>
</dbReference>
<dbReference type="PANTHER" id="PTHR24186:SF50">
    <property type="entry name" value="ANKYRIN REPEAT-CONTAINING PROTEIN ITN1-LIKE ISOFORM X1"/>
    <property type="match status" value="1"/>
</dbReference>
<accession>A0ABM3I8C3</accession>
<keyword evidence="1" id="KW-0677">Repeat</keyword>
<dbReference type="InterPro" id="IPR036770">
    <property type="entry name" value="Ankyrin_rpt-contain_sf"/>
</dbReference>
<evidence type="ECO:0000313" key="4">
    <source>
        <dbReference type="RefSeq" id="XP_048323114.2"/>
    </source>
</evidence>
<name>A0ABM3I8C3_ZIZJJ</name>
<dbReference type="PANTHER" id="PTHR24186">
    <property type="entry name" value="PROTEIN PHOSPHATASE 1 REGULATORY SUBUNIT"/>
    <property type="match status" value="1"/>
</dbReference>
<gene>
    <name evidence="4" type="primary">LOC112489797</name>
</gene>
<protein>
    <submittedName>
        <fullName evidence="4">Ankyrin repeat-containing protein BDA1-like</fullName>
    </submittedName>
</protein>
<dbReference type="Pfam" id="PF00023">
    <property type="entry name" value="Ank"/>
    <property type="match status" value="1"/>
</dbReference>
<dbReference type="RefSeq" id="XP_048323114.2">
    <property type="nucleotide sequence ID" value="XM_048467157.2"/>
</dbReference>
<sequence>MGDLILKEGDEMGCTPLHHAAKMGCLPAVKLFMKLTNGREAAYMKDKKGNTALHLAAASNHKDTMAEIMKRCPECSELVNKKGWNILHCAVQNDDPQFRQAMDTILKKNAFSNLLNEKDEQGNTPLHHIAISLNKHRLHDLIHHPRVDKMAFNKDNHNALDLASATKTFAVRKVS</sequence>
<organism evidence="3 4">
    <name type="scientific">Ziziphus jujuba</name>
    <name type="common">Chinese jujube</name>
    <name type="synonym">Ziziphus sativa</name>
    <dbReference type="NCBI Taxonomy" id="326968"/>
    <lineage>
        <taxon>Eukaryota</taxon>
        <taxon>Viridiplantae</taxon>
        <taxon>Streptophyta</taxon>
        <taxon>Embryophyta</taxon>
        <taxon>Tracheophyta</taxon>
        <taxon>Spermatophyta</taxon>
        <taxon>Magnoliopsida</taxon>
        <taxon>eudicotyledons</taxon>
        <taxon>Gunneridae</taxon>
        <taxon>Pentapetalae</taxon>
        <taxon>rosids</taxon>
        <taxon>fabids</taxon>
        <taxon>Rosales</taxon>
        <taxon>Rhamnaceae</taxon>
        <taxon>Paliureae</taxon>
        <taxon>Ziziphus</taxon>
    </lineage>
</organism>
<proteinExistence type="predicted"/>
<evidence type="ECO:0000256" key="1">
    <source>
        <dbReference type="ARBA" id="ARBA00022737"/>
    </source>
</evidence>
<dbReference type="SMART" id="SM00248">
    <property type="entry name" value="ANK"/>
    <property type="match status" value="4"/>
</dbReference>
<dbReference type="SUPFAM" id="SSF48403">
    <property type="entry name" value="Ankyrin repeat"/>
    <property type="match status" value="1"/>
</dbReference>
<reference evidence="4" key="1">
    <citation type="submission" date="2025-08" db="UniProtKB">
        <authorList>
            <consortium name="RefSeq"/>
        </authorList>
    </citation>
    <scope>IDENTIFICATION</scope>
    <source>
        <tissue evidence="4">Seedling</tissue>
    </source>
</reference>